<reference evidence="1" key="2">
    <citation type="journal article" date="2015" name="Data Brief">
        <title>Shoot transcriptome of the giant reed, Arundo donax.</title>
        <authorList>
            <person name="Barrero R.A."/>
            <person name="Guerrero F.D."/>
            <person name="Moolhuijzen P."/>
            <person name="Goolsby J.A."/>
            <person name="Tidwell J."/>
            <person name="Bellgard S.E."/>
            <person name="Bellgard M.I."/>
        </authorList>
    </citation>
    <scope>NUCLEOTIDE SEQUENCE</scope>
    <source>
        <tissue evidence="1">Shoot tissue taken approximately 20 cm above the soil surface</tissue>
    </source>
</reference>
<protein>
    <submittedName>
        <fullName evidence="1">Uncharacterized protein</fullName>
    </submittedName>
</protein>
<evidence type="ECO:0000313" key="1">
    <source>
        <dbReference type="EMBL" id="JAE37074.1"/>
    </source>
</evidence>
<organism evidence="1">
    <name type="scientific">Arundo donax</name>
    <name type="common">Giant reed</name>
    <name type="synonym">Donax arundinaceus</name>
    <dbReference type="NCBI Taxonomy" id="35708"/>
    <lineage>
        <taxon>Eukaryota</taxon>
        <taxon>Viridiplantae</taxon>
        <taxon>Streptophyta</taxon>
        <taxon>Embryophyta</taxon>
        <taxon>Tracheophyta</taxon>
        <taxon>Spermatophyta</taxon>
        <taxon>Magnoliopsida</taxon>
        <taxon>Liliopsida</taxon>
        <taxon>Poales</taxon>
        <taxon>Poaceae</taxon>
        <taxon>PACMAD clade</taxon>
        <taxon>Arundinoideae</taxon>
        <taxon>Arundineae</taxon>
        <taxon>Arundo</taxon>
    </lineage>
</organism>
<name>A0A0A9HMK9_ARUDO</name>
<reference evidence="1" key="1">
    <citation type="submission" date="2014-09" db="EMBL/GenBank/DDBJ databases">
        <authorList>
            <person name="Magalhaes I.L.F."/>
            <person name="Oliveira U."/>
            <person name="Santos F.R."/>
            <person name="Vidigal T.H.D.A."/>
            <person name="Brescovit A.D."/>
            <person name="Santos A.J."/>
        </authorList>
    </citation>
    <scope>NUCLEOTIDE SEQUENCE</scope>
    <source>
        <tissue evidence="1">Shoot tissue taken approximately 20 cm above the soil surface</tissue>
    </source>
</reference>
<dbReference type="EMBL" id="GBRH01160822">
    <property type="protein sequence ID" value="JAE37074.1"/>
    <property type="molecule type" value="Transcribed_RNA"/>
</dbReference>
<sequence>MLKKILLRYLFLGTCYRLPIISSMFNFIPHKNTRKLFVTLGISILVSFNKCSV</sequence>
<proteinExistence type="predicted"/>
<accession>A0A0A9HMK9</accession>
<dbReference type="AlphaFoldDB" id="A0A0A9HMK9"/>